<dbReference type="AlphaFoldDB" id="L2FA50"/>
<keyword evidence="6 9" id="KW-0472">Membrane</keyword>
<accession>L2FA50</accession>
<dbReference type="PATRIC" id="fig|1230338.3.peg.666"/>
<organism evidence="10 11">
    <name type="scientific">Moraxella macacae 0408225</name>
    <dbReference type="NCBI Taxonomy" id="1230338"/>
    <lineage>
        <taxon>Bacteria</taxon>
        <taxon>Pseudomonadati</taxon>
        <taxon>Pseudomonadota</taxon>
        <taxon>Gammaproteobacteria</taxon>
        <taxon>Moraxellales</taxon>
        <taxon>Moraxellaceae</taxon>
        <taxon>Moraxella</taxon>
    </lineage>
</organism>
<evidence type="ECO:0000256" key="7">
    <source>
        <dbReference type="ARBA" id="ARBA00023306"/>
    </source>
</evidence>
<dbReference type="Pfam" id="PF04999">
    <property type="entry name" value="FtsL"/>
    <property type="match status" value="1"/>
</dbReference>
<keyword evidence="2" id="KW-1003">Cell membrane</keyword>
<reference evidence="10 11" key="1">
    <citation type="journal article" date="2013" name="Genome Announc.">
        <title>Genome Sequence of Moraxella macacae 0408225, a Novel Bacterial Species Isolated from a Cynomolgus Macaque with Epistaxis.</title>
        <authorList>
            <person name="Ladner J.T."/>
            <person name="Whitehouse C.A."/>
            <person name="Koroleva G.I."/>
            <person name="Palacios G.F."/>
        </authorList>
    </citation>
    <scope>NUCLEOTIDE SEQUENCE [LARGE SCALE GENOMIC DNA]</scope>
    <source>
        <strain evidence="10 11">0408225</strain>
    </source>
</reference>
<dbReference type="InterPro" id="IPR011922">
    <property type="entry name" value="Cell_div_FtsL"/>
</dbReference>
<keyword evidence="7" id="KW-0131">Cell cycle</keyword>
<proteinExistence type="predicted"/>
<evidence type="ECO:0000256" key="9">
    <source>
        <dbReference type="SAM" id="Phobius"/>
    </source>
</evidence>
<evidence type="ECO:0000256" key="2">
    <source>
        <dbReference type="ARBA" id="ARBA00022475"/>
    </source>
</evidence>
<evidence type="ECO:0000256" key="1">
    <source>
        <dbReference type="ARBA" id="ARBA00004401"/>
    </source>
</evidence>
<evidence type="ECO:0000256" key="6">
    <source>
        <dbReference type="ARBA" id="ARBA00023136"/>
    </source>
</evidence>
<dbReference type="EMBL" id="ANIN01000001">
    <property type="protein sequence ID" value="ELA09348.1"/>
    <property type="molecule type" value="Genomic_DNA"/>
</dbReference>
<evidence type="ECO:0000256" key="5">
    <source>
        <dbReference type="ARBA" id="ARBA00022989"/>
    </source>
</evidence>
<gene>
    <name evidence="10" type="ORF">MOMA_03055</name>
</gene>
<sequence length="193" mass="21959">MHKTQANSQPESIRTSFFDNVKGVVENFVKPKKNSTEVDKKTTAKKPSNEPGQNPKTVQNDIYEILQNDYQGISPYYVALLLLVIAILWTGTQVVEQVQDYHENYSKLQVLKKSFRQMQVERQRLLIEQQTFSATPQVTNRAVSELNMFYPNVSDRIVINNGAALKNNTTNNAKNNATTSTTQTIVIDPRTQH</sequence>
<dbReference type="OrthoDB" id="5298556at2"/>
<evidence type="ECO:0000256" key="3">
    <source>
        <dbReference type="ARBA" id="ARBA00022618"/>
    </source>
</evidence>
<comment type="subcellular location">
    <subcellularLocation>
        <location evidence="1">Cell membrane</location>
        <topology evidence="1">Single-pass type II membrane protein</topology>
    </subcellularLocation>
</comment>
<evidence type="ECO:0000313" key="10">
    <source>
        <dbReference type="EMBL" id="ELA09348.1"/>
    </source>
</evidence>
<feature type="transmembrane region" description="Helical" evidence="9">
    <location>
        <begin position="76"/>
        <end position="95"/>
    </location>
</feature>
<keyword evidence="3 10" id="KW-0132">Cell division</keyword>
<dbReference type="eggNOG" id="COG3116">
    <property type="taxonomic scope" value="Bacteria"/>
</dbReference>
<dbReference type="GO" id="GO:0005886">
    <property type="term" value="C:plasma membrane"/>
    <property type="evidence" value="ECO:0007669"/>
    <property type="project" value="UniProtKB-SubCell"/>
</dbReference>
<comment type="caution">
    <text evidence="10">The sequence shown here is derived from an EMBL/GenBank/DDBJ whole genome shotgun (WGS) entry which is preliminary data.</text>
</comment>
<keyword evidence="4 9" id="KW-0812">Transmembrane</keyword>
<dbReference type="GO" id="GO:0051301">
    <property type="term" value="P:cell division"/>
    <property type="evidence" value="ECO:0007669"/>
    <property type="project" value="UniProtKB-KW"/>
</dbReference>
<evidence type="ECO:0000256" key="8">
    <source>
        <dbReference type="SAM" id="MobiDB-lite"/>
    </source>
</evidence>
<feature type="region of interest" description="Disordered" evidence="8">
    <location>
        <begin position="32"/>
        <end position="57"/>
    </location>
</feature>
<dbReference type="RefSeq" id="WP_009767168.1">
    <property type="nucleotide sequence ID" value="NZ_ANIN01000001.1"/>
</dbReference>
<evidence type="ECO:0000256" key="4">
    <source>
        <dbReference type="ARBA" id="ARBA00022692"/>
    </source>
</evidence>
<evidence type="ECO:0000313" key="11">
    <source>
        <dbReference type="Proteomes" id="UP000023795"/>
    </source>
</evidence>
<name>L2FA50_9GAMM</name>
<keyword evidence="5 9" id="KW-1133">Transmembrane helix</keyword>
<protein>
    <submittedName>
        <fullName evidence="10">Cell division protein FtsL</fullName>
    </submittedName>
</protein>
<keyword evidence="11" id="KW-1185">Reference proteome</keyword>
<dbReference type="Proteomes" id="UP000023795">
    <property type="component" value="Unassembled WGS sequence"/>
</dbReference>
<dbReference type="STRING" id="1230338.MOMA_03055"/>